<reference evidence="2" key="1">
    <citation type="submission" date="2023-03" db="EMBL/GenBank/DDBJ databases">
        <title>Massive genome expansion in bonnet fungi (Mycena s.s.) driven by repeated elements and novel gene families across ecological guilds.</title>
        <authorList>
            <consortium name="Lawrence Berkeley National Laboratory"/>
            <person name="Harder C.B."/>
            <person name="Miyauchi S."/>
            <person name="Viragh M."/>
            <person name="Kuo A."/>
            <person name="Thoen E."/>
            <person name="Andreopoulos B."/>
            <person name="Lu D."/>
            <person name="Skrede I."/>
            <person name="Drula E."/>
            <person name="Henrissat B."/>
            <person name="Morin E."/>
            <person name="Kohler A."/>
            <person name="Barry K."/>
            <person name="LaButti K."/>
            <person name="Morin E."/>
            <person name="Salamov A."/>
            <person name="Lipzen A."/>
            <person name="Mereny Z."/>
            <person name="Hegedus B."/>
            <person name="Baldrian P."/>
            <person name="Stursova M."/>
            <person name="Weitz H."/>
            <person name="Taylor A."/>
            <person name="Grigoriev I.V."/>
            <person name="Nagy L.G."/>
            <person name="Martin F."/>
            <person name="Kauserud H."/>
        </authorList>
    </citation>
    <scope>NUCLEOTIDE SEQUENCE</scope>
    <source>
        <strain evidence="2">CBHHK067</strain>
    </source>
</reference>
<accession>A0AAD7GZP6</accession>
<dbReference type="Pfam" id="PF22893">
    <property type="entry name" value="ULD_2"/>
    <property type="match status" value="1"/>
</dbReference>
<comment type="caution">
    <text evidence="2">The sequence shown here is derived from an EMBL/GenBank/DDBJ whole genome shotgun (WGS) entry which is preliminary data.</text>
</comment>
<name>A0AAD7GZP6_MYCRO</name>
<evidence type="ECO:0000259" key="1">
    <source>
        <dbReference type="Pfam" id="PF22893"/>
    </source>
</evidence>
<dbReference type="AlphaFoldDB" id="A0AAD7GZP6"/>
<organism evidence="2 3">
    <name type="scientific">Mycena rosella</name>
    <name type="common">Pink bonnet</name>
    <name type="synonym">Agaricus rosellus</name>
    <dbReference type="NCBI Taxonomy" id="1033263"/>
    <lineage>
        <taxon>Eukaryota</taxon>
        <taxon>Fungi</taxon>
        <taxon>Dikarya</taxon>
        <taxon>Basidiomycota</taxon>
        <taxon>Agaricomycotina</taxon>
        <taxon>Agaricomycetes</taxon>
        <taxon>Agaricomycetidae</taxon>
        <taxon>Agaricales</taxon>
        <taxon>Marasmiineae</taxon>
        <taxon>Mycenaceae</taxon>
        <taxon>Mycena</taxon>
    </lineage>
</organism>
<sequence>MAALPSFGDILTLVNLAWTIANILRDSTGHRVLDRIPGSYRGTRSSGNDLPEFGPVRFESQSSEAAVFVENTLKFALSKCQTLMSGFLKRVEGYHRSLKKGGSVILAAMQFSMQQIPRALGYTWEGGNNHKVIWLINAVGNKLPIPIELCITRATFEGLLRVYFKNRAGIANNEVCEIKDGDDHIRLGMTITTRMIYVQWDDSLQGEVCPCCQRAVSVQNVSGFTCSFCGTSVRNYAHLQDQFPARTAIACENEPGLANAGLSFAASSSAKRAHAAPIPGQRVSYWDGLRNTIYAVVKRFGLMVQEVLACAASSREYRPLTVNQMQGRTVYNVRREPDGAHMCLL</sequence>
<dbReference type="Proteomes" id="UP001221757">
    <property type="component" value="Unassembled WGS sequence"/>
</dbReference>
<feature type="domain" description="Ubiquitin-like" evidence="1">
    <location>
        <begin position="131"/>
        <end position="171"/>
    </location>
</feature>
<evidence type="ECO:0000313" key="2">
    <source>
        <dbReference type="EMBL" id="KAJ7708748.1"/>
    </source>
</evidence>
<gene>
    <name evidence="2" type="ORF">B0H17DRAFT_1191244</name>
</gene>
<proteinExistence type="predicted"/>
<dbReference type="InterPro" id="IPR054464">
    <property type="entry name" value="ULD_fung"/>
</dbReference>
<dbReference type="EMBL" id="JARKIE010000003">
    <property type="protein sequence ID" value="KAJ7708748.1"/>
    <property type="molecule type" value="Genomic_DNA"/>
</dbReference>
<keyword evidence="3" id="KW-1185">Reference proteome</keyword>
<protein>
    <recommendedName>
        <fullName evidence="1">Ubiquitin-like domain-containing protein</fullName>
    </recommendedName>
</protein>
<evidence type="ECO:0000313" key="3">
    <source>
        <dbReference type="Proteomes" id="UP001221757"/>
    </source>
</evidence>